<comment type="caution">
    <text evidence="1">The sequence shown here is derived from an EMBL/GenBank/DDBJ whole genome shotgun (WGS) entry which is preliminary data.</text>
</comment>
<gene>
    <name evidence="1" type="ORF">GGD56_002716</name>
</gene>
<name>A0ABR6IMY5_9HYPH</name>
<reference evidence="1 2" key="1">
    <citation type="submission" date="2020-08" db="EMBL/GenBank/DDBJ databases">
        <title>Genomic Encyclopedia of Type Strains, Phase IV (KMG-V): Genome sequencing to study the core and pangenomes of soil and plant-associated prokaryotes.</title>
        <authorList>
            <person name="Whitman W."/>
        </authorList>
    </citation>
    <scope>NUCLEOTIDE SEQUENCE [LARGE SCALE GENOMIC DNA]</scope>
    <source>
        <strain evidence="1 2">SEMIA 4087</strain>
    </source>
</reference>
<evidence type="ECO:0000313" key="1">
    <source>
        <dbReference type="EMBL" id="MBB4228874.1"/>
    </source>
</evidence>
<evidence type="ECO:0000313" key="2">
    <source>
        <dbReference type="Proteomes" id="UP000551353"/>
    </source>
</evidence>
<sequence>MSVIVANNDAGETTVRADDTGKLLIQPPSRMISPAISMRQAFTTGP</sequence>
<proteinExistence type="predicted"/>
<dbReference type="EMBL" id="JACIFX010000003">
    <property type="protein sequence ID" value="MBB4228874.1"/>
    <property type="molecule type" value="Genomic_DNA"/>
</dbReference>
<dbReference type="Proteomes" id="UP000551353">
    <property type="component" value="Unassembled WGS sequence"/>
</dbReference>
<keyword evidence="2" id="KW-1185">Reference proteome</keyword>
<dbReference type="RefSeq" id="WP_167521941.1">
    <property type="nucleotide sequence ID" value="NZ_JACIFX010000003.1"/>
</dbReference>
<accession>A0ABR6IMY5</accession>
<organism evidence="1 2">
    <name type="scientific">Rhizobium mongolense</name>
    <dbReference type="NCBI Taxonomy" id="57676"/>
    <lineage>
        <taxon>Bacteria</taxon>
        <taxon>Pseudomonadati</taxon>
        <taxon>Pseudomonadota</taxon>
        <taxon>Alphaproteobacteria</taxon>
        <taxon>Hyphomicrobiales</taxon>
        <taxon>Rhizobiaceae</taxon>
        <taxon>Rhizobium/Agrobacterium group</taxon>
        <taxon>Rhizobium</taxon>
    </lineage>
</organism>
<protein>
    <submittedName>
        <fullName evidence="1">Uncharacterized protein</fullName>
    </submittedName>
</protein>